<keyword evidence="1" id="KW-1133">Transmembrane helix</keyword>
<keyword evidence="1" id="KW-0472">Membrane</keyword>
<feature type="transmembrane region" description="Helical" evidence="1">
    <location>
        <begin position="136"/>
        <end position="157"/>
    </location>
</feature>
<comment type="caution">
    <text evidence="2">The sequence shown here is derived from an EMBL/GenBank/DDBJ whole genome shotgun (WGS) entry which is preliminary data.</text>
</comment>
<keyword evidence="3" id="KW-1185">Reference proteome</keyword>
<organism evidence="2 3">
    <name type="scientific">Kitasatospora aburaviensis</name>
    <dbReference type="NCBI Taxonomy" id="67265"/>
    <lineage>
        <taxon>Bacteria</taxon>
        <taxon>Bacillati</taxon>
        <taxon>Actinomycetota</taxon>
        <taxon>Actinomycetes</taxon>
        <taxon>Kitasatosporales</taxon>
        <taxon>Streptomycetaceae</taxon>
        <taxon>Kitasatospora</taxon>
    </lineage>
</organism>
<accession>A0ABW1EXB6</accession>
<dbReference type="Proteomes" id="UP001596067">
    <property type="component" value="Unassembled WGS sequence"/>
</dbReference>
<keyword evidence="1" id="KW-0812">Transmembrane</keyword>
<feature type="transmembrane region" description="Helical" evidence="1">
    <location>
        <begin position="69"/>
        <end position="89"/>
    </location>
</feature>
<evidence type="ECO:0000313" key="2">
    <source>
        <dbReference type="EMBL" id="MFC5885354.1"/>
    </source>
</evidence>
<reference evidence="3" key="1">
    <citation type="journal article" date="2019" name="Int. J. Syst. Evol. Microbiol.">
        <title>The Global Catalogue of Microorganisms (GCM) 10K type strain sequencing project: providing services to taxonomists for standard genome sequencing and annotation.</title>
        <authorList>
            <consortium name="The Broad Institute Genomics Platform"/>
            <consortium name="The Broad Institute Genome Sequencing Center for Infectious Disease"/>
            <person name="Wu L."/>
            <person name="Ma J."/>
        </authorList>
    </citation>
    <scope>NUCLEOTIDE SEQUENCE [LARGE SCALE GENOMIC DNA]</scope>
    <source>
        <strain evidence="3">CGMCC 4.1469</strain>
    </source>
</reference>
<evidence type="ECO:0000256" key="1">
    <source>
        <dbReference type="SAM" id="Phobius"/>
    </source>
</evidence>
<proteinExistence type="predicted"/>
<gene>
    <name evidence="2" type="ORF">ACFP0N_10250</name>
</gene>
<sequence length="160" mass="17665">MSYYARGRRERLQLALDTLNRYFEELSKSIDSQQTRAGNLVAISAFVVTFASASGFIGKDAALRFPAWASTALWAVIAVQVIAVAYVLLPRPYVRGPDVKEMMEGDASEPWLTDDRIADLRIKLNSTAKMYRHSGIAYEFALLCLLGEISVILAAVISST</sequence>
<dbReference type="EMBL" id="JBHSOD010000009">
    <property type="protein sequence ID" value="MFC5885354.1"/>
    <property type="molecule type" value="Genomic_DNA"/>
</dbReference>
<name>A0ABW1EXB6_9ACTN</name>
<evidence type="ECO:0008006" key="4">
    <source>
        <dbReference type="Google" id="ProtNLM"/>
    </source>
</evidence>
<feature type="transmembrane region" description="Helical" evidence="1">
    <location>
        <begin position="37"/>
        <end position="57"/>
    </location>
</feature>
<dbReference type="RefSeq" id="WP_313764231.1">
    <property type="nucleotide sequence ID" value="NZ_BAAAVH010000121.1"/>
</dbReference>
<evidence type="ECO:0000313" key="3">
    <source>
        <dbReference type="Proteomes" id="UP001596067"/>
    </source>
</evidence>
<protein>
    <recommendedName>
        <fullName evidence="4">Integral membrane protein</fullName>
    </recommendedName>
</protein>